<feature type="compositionally biased region" description="Low complexity" evidence="1">
    <location>
        <begin position="52"/>
        <end position="65"/>
    </location>
</feature>
<dbReference type="EMBL" id="AOMD01000002">
    <property type="protein sequence ID" value="EMA48002.1"/>
    <property type="molecule type" value="Genomic_DNA"/>
</dbReference>
<name>M0MQM5_9EURY</name>
<dbReference type="Gene3D" id="1.10.150.20">
    <property type="entry name" value="5' to 3' exonuclease, C-terminal subdomain"/>
    <property type="match status" value="1"/>
</dbReference>
<evidence type="ECO:0000313" key="4">
    <source>
        <dbReference type="Proteomes" id="UP000011669"/>
    </source>
</evidence>
<dbReference type="PATRIC" id="fig|1227455.4.peg.201"/>
<dbReference type="InterPro" id="IPR010995">
    <property type="entry name" value="DNA_repair_Rad51/TF_NusA_a-hlx"/>
</dbReference>
<evidence type="ECO:0000259" key="2">
    <source>
        <dbReference type="SMART" id="SM00278"/>
    </source>
</evidence>
<proteinExistence type="predicted"/>
<dbReference type="GO" id="GO:0000166">
    <property type="term" value="F:nucleotide binding"/>
    <property type="evidence" value="ECO:0007669"/>
    <property type="project" value="InterPro"/>
</dbReference>
<dbReference type="GO" id="GO:0003677">
    <property type="term" value="F:DNA binding"/>
    <property type="evidence" value="ECO:0007669"/>
    <property type="project" value="InterPro"/>
</dbReference>
<dbReference type="RefSeq" id="WP_006076002.1">
    <property type="nucleotide sequence ID" value="NZ_AOMD01000002.1"/>
</dbReference>
<sequence>MADDRFTLPEGATNHYRDGEPVEPGEPFTPTETERELLGDVLVPVESDESADTTADSAGTSSATDETTEAVSEDDSHGADAADPDDFTALKGIGPATADRLHESGYRTFDDLRDASVDELAGVQNVSEANAEKIHEQLADGEV</sequence>
<evidence type="ECO:0000256" key="1">
    <source>
        <dbReference type="SAM" id="MobiDB-lite"/>
    </source>
</evidence>
<keyword evidence="4" id="KW-1185">Reference proteome</keyword>
<gene>
    <name evidence="3" type="ORF">C449_00980</name>
</gene>
<dbReference type="InterPro" id="IPR003583">
    <property type="entry name" value="Hlx-hairpin-Hlx_DNA-bd_motif"/>
</dbReference>
<feature type="domain" description="Helix-hairpin-helix DNA-binding motif class 1" evidence="2">
    <location>
        <begin position="85"/>
        <end position="104"/>
    </location>
</feature>
<dbReference type="Pfam" id="PF14520">
    <property type="entry name" value="HHH_5"/>
    <property type="match status" value="1"/>
</dbReference>
<dbReference type="GO" id="GO:0006281">
    <property type="term" value="P:DNA repair"/>
    <property type="evidence" value="ECO:0007669"/>
    <property type="project" value="InterPro"/>
</dbReference>
<reference evidence="3 4" key="1">
    <citation type="journal article" date="2014" name="PLoS Genet.">
        <title>Phylogenetically driven sequencing of extremely halophilic archaea reveals strategies for static and dynamic osmo-response.</title>
        <authorList>
            <person name="Becker E.A."/>
            <person name="Seitzer P.M."/>
            <person name="Tritt A."/>
            <person name="Larsen D."/>
            <person name="Krusor M."/>
            <person name="Yao A.I."/>
            <person name="Wu D."/>
            <person name="Madern D."/>
            <person name="Eisen J.A."/>
            <person name="Darling A.E."/>
            <person name="Facciotti M.T."/>
        </authorList>
    </citation>
    <scope>NUCLEOTIDE SEQUENCE [LARGE SCALE GENOMIC DNA]</scope>
    <source>
        <strain evidence="3 4">DSM 5350</strain>
    </source>
</reference>
<protein>
    <recommendedName>
        <fullName evidence="2">Helix-hairpin-helix DNA-binding motif class 1 domain-containing protein</fullName>
    </recommendedName>
</protein>
<evidence type="ECO:0000313" key="3">
    <source>
        <dbReference type="EMBL" id="EMA48002.1"/>
    </source>
</evidence>
<feature type="region of interest" description="Disordered" evidence="1">
    <location>
        <begin position="1"/>
        <end position="97"/>
    </location>
</feature>
<dbReference type="OrthoDB" id="18576at2157"/>
<organism evidence="3 4">
    <name type="scientific">Halococcus saccharolyticus DSM 5350</name>
    <dbReference type="NCBI Taxonomy" id="1227455"/>
    <lineage>
        <taxon>Archaea</taxon>
        <taxon>Methanobacteriati</taxon>
        <taxon>Methanobacteriota</taxon>
        <taxon>Stenosarchaea group</taxon>
        <taxon>Halobacteria</taxon>
        <taxon>Halobacteriales</taxon>
        <taxon>Halococcaceae</taxon>
        <taxon>Halococcus</taxon>
    </lineage>
</organism>
<comment type="caution">
    <text evidence="3">The sequence shown here is derived from an EMBL/GenBank/DDBJ whole genome shotgun (WGS) entry which is preliminary data.</text>
</comment>
<dbReference type="STRING" id="1227455.C449_00980"/>
<accession>M0MQM5</accession>
<feature type="domain" description="Helix-hairpin-helix DNA-binding motif class 1" evidence="2">
    <location>
        <begin position="118"/>
        <end position="137"/>
    </location>
</feature>
<dbReference type="SMART" id="SM00278">
    <property type="entry name" value="HhH1"/>
    <property type="match status" value="2"/>
</dbReference>
<dbReference type="SUPFAM" id="SSF47794">
    <property type="entry name" value="Rad51 N-terminal domain-like"/>
    <property type="match status" value="1"/>
</dbReference>
<dbReference type="Proteomes" id="UP000011669">
    <property type="component" value="Unassembled WGS sequence"/>
</dbReference>
<dbReference type="AlphaFoldDB" id="M0MQM5"/>
<dbReference type="InParanoid" id="M0MQM5"/>